<proteinExistence type="predicted"/>
<accession>A0A4Z2H0M8</accession>
<dbReference type="AlphaFoldDB" id="A0A4Z2H0M8"/>
<dbReference type="EMBL" id="SRLO01000356">
    <property type="protein sequence ID" value="TNN59417.1"/>
    <property type="molecule type" value="Genomic_DNA"/>
</dbReference>
<evidence type="ECO:0000313" key="2">
    <source>
        <dbReference type="Proteomes" id="UP000314294"/>
    </source>
</evidence>
<gene>
    <name evidence="1" type="ORF">EYF80_030332</name>
</gene>
<keyword evidence="2" id="KW-1185">Reference proteome</keyword>
<reference evidence="1 2" key="1">
    <citation type="submission" date="2019-03" db="EMBL/GenBank/DDBJ databases">
        <title>First draft genome of Liparis tanakae, snailfish: a comprehensive survey of snailfish specific genes.</title>
        <authorList>
            <person name="Kim W."/>
            <person name="Song I."/>
            <person name="Jeong J.-H."/>
            <person name="Kim D."/>
            <person name="Kim S."/>
            <person name="Ryu S."/>
            <person name="Song J.Y."/>
            <person name="Lee S.K."/>
        </authorList>
    </citation>
    <scope>NUCLEOTIDE SEQUENCE [LARGE SCALE GENOMIC DNA]</scope>
    <source>
        <tissue evidence="1">Muscle</tissue>
    </source>
</reference>
<dbReference type="Proteomes" id="UP000314294">
    <property type="component" value="Unassembled WGS sequence"/>
</dbReference>
<comment type="caution">
    <text evidence="1">The sequence shown here is derived from an EMBL/GenBank/DDBJ whole genome shotgun (WGS) entry which is preliminary data.</text>
</comment>
<evidence type="ECO:0000313" key="1">
    <source>
        <dbReference type="EMBL" id="TNN59417.1"/>
    </source>
</evidence>
<organism evidence="1 2">
    <name type="scientific">Liparis tanakae</name>
    <name type="common">Tanaka's snailfish</name>
    <dbReference type="NCBI Taxonomy" id="230148"/>
    <lineage>
        <taxon>Eukaryota</taxon>
        <taxon>Metazoa</taxon>
        <taxon>Chordata</taxon>
        <taxon>Craniata</taxon>
        <taxon>Vertebrata</taxon>
        <taxon>Euteleostomi</taxon>
        <taxon>Actinopterygii</taxon>
        <taxon>Neopterygii</taxon>
        <taxon>Teleostei</taxon>
        <taxon>Neoteleostei</taxon>
        <taxon>Acanthomorphata</taxon>
        <taxon>Eupercaria</taxon>
        <taxon>Perciformes</taxon>
        <taxon>Cottioidei</taxon>
        <taxon>Cottales</taxon>
        <taxon>Liparidae</taxon>
        <taxon>Liparis</taxon>
    </lineage>
</organism>
<name>A0A4Z2H0M8_9TELE</name>
<protein>
    <submittedName>
        <fullName evidence="1">Uncharacterized protein</fullName>
    </submittedName>
</protein>
<sequence length="253" mass="26124">MEPEGRGCCEMDGARVFALQLRADALPSPLLCLCEEEEEEVEVEEEAEVEVEQGCVPVATPSWPREETPSQIRLGGGSLGLLCSCAAGLSGAPGPWPAFSLSFPAVRSLSPTPDLSRSSLSVGLSLSASRSRSPWRSRSGASRSFSSSGFSPLGGLCLSRGAAHSLSAAFCLSLSATPVLSPCLSRSLAAVPSLSACCPDRGLSPDPWPGALPSKLSSTFTHKLWISWKSLKGDGGPSCPTLGGGDMGTGSLR</sequence>